<dbReference type="Proteomes" id="UP001633002">
    <property type="component" value="Unassembled WGS sequence"/>
</dbReference>
<sequence>MASNGDGGKKGLHSGLRDDDDEVMGSPKSAVFNLQTVSSPKTSLPKVLVPFARLLEENKLRLPLIGEVKIDVLWAICKKIWSWTVGISLTLLIVVAFGLLDAVIPTDIISKEALIEILNQIVTTGFTMLCLYVHPERCCHAYMLYRWSPSDIQKLREAYSKNATKKPHEWVHFLVIVTMLQLNCVGQYALFILNVIYTATDRPPVHVLSWLAIALGCAIGAGVYKNHSPLGRDYEVVPAAPSNIELKHTHEGVKEEVEGNNARNRVSSIQGTPVEELGGAVGEEISAATD</sequence>
<dbReference type="EMBL" id="JBJQOH010000007">
    <property type="protein sequence ID" value="KAL3681811.1"/>
    <property type="molecule type" value="Genomic_DNA"/>
</dbReference>
<organism evidence="3 4">
    <name type="scientific">Riccia sorocarpa</name>
    <dbReference type="NCBI Taxonomy" id="122646"/>
    <lineage>
        <taxon>Eukaryota</taxon>
        <taxon>Viridiplantae</taxon>
        <taxon>Streptophyta</taxon>
        <taxon>Embryophyta</taxon>
        <taxon>Marchantiophyta</taxon>
        <taxon>Marchantiopsida</taxon>
        <taxon>Marchantiidae</taxon>
        <taxon>Marchantiales</taxon>
        <taxon>Ricciaceae</taxon>
        <taxon>Riccia</taxon>
    </lineage>
</organism>
<feature type="region of interest" description="Disordered" evidence="1">
    <location>
        <begin position="1"/>
        <end position="22"/>
    </location>
</feature>
<reference evidence="3 4" key="1">
    <citation type="submission" date="2024-09" db="EMBL/GenBank/DDBJ databases">
        <title>Chromosome-scale assembly of Riccia sorocarpa.</title>
        <authorList>
            <person name="Paukszto L."/>
        </authorList>
    </citation>
    <scope>NUCLEOTIDE SEQUENCE [LARGE SCALE GENOMIC DNA]</scope>
    <source>
        <strain evidence="3">LP-2024</strain>
        <tissue evidence="3">Aerial parts of the thallus</tissue>
    </source>
</reference>
<dbReference type="PANTHER" id="PTHR31045">
    <property type="entry name" value="PLAC8 FAMILY PROTEIN-RELATED"/>
    <property type="match status" value="1"/>
</dbReference>
<evidence type="ECO:0000313" key="3">
    <source>
        <dbReference type="EMBL" id="KAL3681811.1"/>
    </source>
</evidence>
<accession>A0ABD3GTB5</accession>
<keyword evidence="2" id="KW-1133">Transmembrane helix</keyword>
<evidence type="ECO:0000256" key="1">
    <source>
        <dbReference type="SAM" id="MobiDB-lite"/>
    </source>
</evidence>
<evidence type="ECO:0000256" key="2">
    <source>
        <dbReference type="SAM" id="Phobius"/>
    </source>
</evidence>
<keyword evidence="2" id="KW-0472">Membrane</keyword>
<keyword evidence="2" id="KW-0812">Transmembrane</keyword>
<feature type="transmembrane region" description="Helical" evidence="2">
    <location>
        <begin position="205"/>
        <end position="224"/>
    </location>
</feature>
<keyword evidence="4" id="KW-1185">Reference proteome</keyword>
<evidence type="ECO:0000313" key="4">
    <source>
        <dbReference type="Proteomes" id="UP001633002"/>
    </source>
</evidence>
<dbReference type="AlphaFoldDB" id="A0ABD3GTB5"/>
<gene>
    <name evidence="3" type="ORF">R1sor_024767</name>
</gene>
<comment type="caution">
    <text evidence="3">The sequence shown here is derived from an EMBL/GenBank/DDBJ whole genome shotgun (WGS) entry which is preliminary data.</text>
</comment>
<feature type="transmembrane region" description="Helical" evidence="2">
    <location>
        <begin position="80"/>
        <end position="104"/>
    </location>
</feature>
<dbReference type="PANTHER" id="PTHR31045:SF30">
    <property type="entry name" value="PLAC8 FAMILY PROTEIN"/>
    <property type="match status" value="1"/>
</dbReference>
<dbReference type="Pfam" id="PF11204">
    <property type="entry name" value="DUF2985"/>
    <property type="match status" value="1"/>
</dbReference>
<protein>
    <submittedName>
        <fullName evidence="3">Uncharacterized protein</fullName>
    </submittedName>
</protein>
<proteinExistence type="predicted"/>
<dbReference type="InterPro" id="IPR021369">
    <property type="entry name" value="DUF2985"/>
</dbReference>
<name>A0ABD3GTB5_9MARC</name>
<feature type="transmembrane region" description="Helical" evidence="2">
    <location>
        <begin position="170"/>
        <end position="193"/>
    </location>
</feature>